<evidence type="ECO:0000313" key="10">
    <source>
        <dbReference type="Proteomes" id="UP000749311"/>
    </source>
</evidence>
<keyword evidence="10" id="KW-1185">Reference proteome</keyword>
<evidence type="ECO:0000256" key="3">
    <source>
        <dbReference type="ARBA" id="ARBA00022475"/>
    </source>
</evidence>
<keyword evidence="6 8" id="KW-0472">Membrane</keyword>
<feature type="transmembrane region" description="Helical" evidence="8">
    <location>
        <begin position="423"/>
        <end position="447"/>
    </location>
</feature>
<proteinExistence type="inferred from homology"/>
<evidence type="ECO:0000256" key="8">
    <source>
        <dbReference type="SAM" id="Phobius"/>
    </source>
</evidence>
<evidence type="ECO:0000313" key="9">
    <source>
        <dbReference type="EMBL" id="NIH55475.1"/>
    </source>
</evidence>
<dbReference type="RefSeq" id="WP_167163868.1">
    <property type="nucleotide sequence ID" value="NZ_BAAAOO010000012.1"/>
</dbReference>
<evidence type="ECO:0000256" key="2">
    <source>
        <dbReference type="ARBA" id="ARBA00022448"/>
    </source>
</evidence>
<keyword evidence="4 8" id="KW-0812">Transmembrane</keyword>
<evidence type="ECO:0000256" key="4">
    <source>
        <dbReference type="ARBA" id="ARBA00022692"/>
    </source>
</evidence>
<keyword evidence="3" id="KW-1003">Cell membrane</keyword>
<evidence type="ECO:0000256" key="5">
    <source>
        <dbReference type="ARBA" id="ARBA00022989"/>
    </source>
</evidence>
<dbReference type="Proteomes" id="UP000749311">
    <property type="component" value="Unassembled WGS sequence"/>
</dbReference>
<feature type="transmembrane region" description="Helical" evidence="8">
    <location>
        <begin position="387"/>
        <end position="411"/>
    </location>
</feature>
<feature type="transmembrane region" description="Helical" evidence="8">
    <location>
        <begin position="29"/>
        <end position="46"/>
    </location>
</feature>
<feature type="transmembrane region" description="Helical" evidence="8">
    <location>
        <begin position="178"/>
        <end position="201"/>
    </location>
</feature>
<feature type="transmembrane region" description="Helical" evidence="8">
    <location>
        <begin position="7"/>
        <end position="23"/>
    </location>
</feature>
<reference evidence="9 10" key="1">
    <citation type="submission" date="2020-02" db="EMBL/GenBank/DDBJ databases">
        <title>Sequencing the genomes of 1000 actinobacteria strains.</title>
        <authorList>
            <person name="Klenk H.-P."/>
        </authorList>
    </citation>
    <scope>NUCLEOTIDE SEQUENCE [LARGE SCALE GENOMIC DNA]</scope>
    <source>
        <strain evidence="9 10">DSM 19609</strain>
    </source>
</reference>
<protein>
    <submittedName>
        <fullName evidence="9">GntP family gluconate:H+ symporter</fullName>
    </submittedName>
</protein>
<feature type="transmembrane region" description="Helical" evidence="8">
    <location>
        <begin position="100"/>
        <end position="126"/>
    </location>
</feature>
<feature type="transmembrane region" description="Helical" evidence="8">
    <location>
        <begin position="262"/>
        <end position="288"/>
    </location>
</feature>
<feature type="transmembrane region" description="Helical" evidence="8">
    <location>
        <begin position="58"/>
        <end position="80"/>
    </location>
</feature>
<evidence type="ECO:0000256" key="1">
    <source>
        <dbReference type="ARBA" id="ARBA00004651"/>
    </source>
</evidence>
<accession>A0ABX0SAP3</accession>
<dbReference type="PANTHER" id="PTHR30354">
    <property type="entry name" value="GNT FAMILY GLUCONATE TRANSPORTER"/>
    <property type="match status" value="1"/>
</dbReference>
<feature type="transmembrane region" description="Helical" evidence="8">
    <location>
        <begin position="231"/>
        <end position="250"/>
    </location>
</feature>
<feature type="transmembrane region" description="Helical" evidence="8">
    <location>
        <begin position="300"/>
        <end position="321"/>
    </location>
</feature>
<comment type="caution">
    <text evidence="9">The sequence shown here is derived from an EMBL/GenBank/DDBJ whole genome shotgun (WGS) entry which is preliminary data.</text>
</comment>
<dbReference type="InterPro" id="IPR003474">
    <property type="entry name" value="Glcn_transporter"/>
</dbReference>
<dbReference type="PANTHER" id="PTHR30354:SF22">
    <property type="entry name" value="HIGH-AFFINITY GLUCONATE TRANSPORTER"/>
    <property type="match status" value="1"/>
</dbReference>
<comment type="similarity">
    <text evidence="7">Belongs to the GntP permease family.</text>
</comment>
<dbReference type="EMBL" id="JAAMOZ010000001">
    <property type="protein sequence ID" value="NIH55475.1"/>
    <property type="molecule type" value="Genomic_DNA"/>
</dbReference>
<dbReference type="NCBIfam" id="TIGR00791">
    <property type="entry name" value="gntP"/>
    <property type="match status" value="1"/>
</dbReference>
<dbReference type="PIRSF" id="PIRSF002746">
    <property type="entry name" value="Gluconate_transporter"/>
    <property type="match status" value="1"/>
</dbReference>
<dbReference type="Pfam" id="PF02447">
    <property type="entry name" value="GntP_permease"/>
    <property type="match status" value="1"/>
</dbReference>
<feature type="transmembrane region" description="Helical" evidence="8">
    <location>
        <begin position="138"/>
        <end position="158"/>
    </location>
</feature>
<organism evidence="9 10">
    <name type="scientific">Brooklawnia cerclae</name>
    <dbReference type="NCBI Taxonomy" id="349934"/>
    <lineage>
        <taxon>Bacteria</taxon>
        <taxon>Bacillati</taxon>
        <taxon>Actinomycetota</taxon>
        <taxon>Actinomycetes</taxon>
        <taxon>Propionibacteriales</taxon>
        <taxon>Propionibacteriaceae</taxon>
        <taxon>Brooklawnia</taxon>
    </lineage>
</organism>
<comment type="subcellular location">
    <subcellularLocation>
        <location evidence="1">Cell membrane</location>
        <topology evidence="1">Multi-pass membrane protein</topology>
    </subcellularLocation>
</comment>
<keyword evidence="2" id="KW-0813">Transport</keyword>
<name>A0ABX0SAP3_9ACTN</name>
<sequence length="448" mass="44956">MGTTQIVIAAAIGIALIVALIVFAKLNPFISLLVSSGVVAAVAGVGPSELLNSFTTGFGSTLGGVGALIALGAIIGALLLKSGGANSLVDKLLSTSSVRLLPWAVALVAAIVGIPMFFETGVVLLIPLIMLIARRAKVPVLLVGIPMLVGLGQMHALVPPHPGPLAVIDALGADLGTTMFFGFLVAIPITAVGALVAPFFARWVPVMAPDDEAAGQAGDASAQTGARQPRFGWTVATIVLPVVLMLGRTVGELALPEDSGALQVLVFLGTPIVALTLTVLLAIVTLGFGAGLKMESIGSIVSGSFGSIASVLLIVGAGGGFKQTLVDIGVGNVVASVSTSLALSPMLVAWVIAALIRAATGSATVAALTAAGLVSPLVAGLDTPHAALMVLAVGLGSGFLSHVNDAGFWMVKEFFGLTIGQTFKTWSLLTVILPVVGLGLVAILWAVV</sequence>
<evidence type="ECO:0000256" key="7">
    <source>
        <dbReference type="ARBA" id="ARBA00049663"/>
    </source>
</evidence>
<gene>
    <name evidence="9" type="ORF">FB473_000120</name>
</gene>
<evidence type="ECO:0000256" key="6">
    <source>
        <dbReference type="ARBA" id="ARBA00023136"/>
    </source>
</evidence>
<feature type="transmembrane region" description="Helical" evidence="8">
    <location>
        <begin position="333"/>
        <end position="356"/>
    </location>
</feature>
<keyword evidence="5 8" id="KW-1133">Transmembrane helix</keyword>
<feature type="transmembrane region" description="Helical" evidence="8">
    <location>
        <begin position="363"/>
        <end position="381"/>
    </location>
</feature>